<reference evidence="2" key="1">
    <citation type="submission" date="2021-06" db="EMBL/GenBank/DDBJ databases">
        <authorList>
            <person name="Kallberg Y."/>
            <person name="Tangrot J."/>
            <person name="Rosling A."/>
        </authorList>
    </citation>
    <scope>NUCLEOTIDE SEQUENCE</scope>
    <source>
        <strain evidence="2">UK204</strain>
    </source>
</reference>
<feature type="transmembrane region" description="Helical" evidence="1">
    <location>
        <begin position="282"/>
        <end position="299"/>
    </location>
</feature>
<dbReference type="AlphaFoldDB" id="A0A9N8VUE9"/>
<dbReference type="EMBL" id="CAJVPQ010000288">
    <property type="protein sequence ID" value="CAG8466928.1"/>
    <property type="molecule type" value="Genomic_DNA"/>
</dbReference>
<name>A0A9N8VUE9_9GLOM</name>
<sequence length="307" mass="36119">MDKITIKELNFMFKICQKQKFDDQIPEDIVQIIREYIVSRKLVVHLRETISRRKKKYYEFGWDQDDLLTQLVSLSAKLFKPQVENLKSTHIKTMNKWFLDPKKHNMKFEVELNSRAEVMTEIILNQEKYLPGFKYFYEYDWVYSDEKDDVSLEGDLLFISEVGIMAVVEVKNINKAHLKENKKEIKRQAKKFKYFADKQFGSRVVAIIGLYAIHGKDGQIALDYIDPFDKRLAKKARAFLEKESSASSGSSSDDETDSALDDALQFDQGNNSFKLFKSTIKFIFEIVIYILILLIFQFIQKYKSELN</sequence>
<evidence type="ECO:0000313" key="3">
    <source>
        <dbReference type="Proteomes" id="UP000789570"/>
    </source>
</evidence>
<dbReference type="OrthoDB" id="2403390at2759"/>
<keyword evidence="1" id="KW-0812">Transmembrane</keyword>
<evidence type="ECO:0000313" key="2">
    <source>
        <dbReference type="EMBL" id="CAG8466928.1"/>
    </source>
</evidence>
<protein>
    <submittedName>
        <fullName evidence="2">7189_t:CDS:1</fullName>
    </submittedName>
</protein>
<dbReference type="Proteomes" id="UP000789570">
    <property type="component" value="Unassembled WGS sequence"/>
</dbReference>
<evidence type="ECO:0000256" key="1">
    <source>
        <dbReference type="SAM" id="Phobius"/>
    </source>
</evidence>
<accession>A0A9N8VUE9</accession>
<keyword evidence="1" id="KW-0472">Membrane</keyword>
<comment type="caution">
    <text evidence="2">The sequence shown here is derived from an EMBL/GenBank/DDBJ whole genome shotgun (WGS) entry which is preliminary data.</text>
</comment>
<keyword evidence="1" id="KW-1133">Transmembrane helix</keyword>
<keyword evidence="3" id="KW-1185">Reference proteome</keyword>
<gene>
    <name evidence="2" type="ORF">FCALED_LOCUS2025</name>
</gene>
<proteinExistence type="predicted"/>
<organism evidence="2 3">
    <name type="scientific">Funneliformis caledonium</name>
    <dbReference type="NCBI Taxonomy" id="1117310"/>
    <lineage>
        <taxon>Eukaryota</taxon>
        <taxon>Fungi</taxon>
        <taxon>Fungi incertae sedis</taxon>
        <taxon>Mucoromycota</taxon>
        <taxon>Glomeromycotina</taxon>
        <taxon>Glomeromycetes</taxon>
        <taxon>Glomerales</taxon>
        <taxon>Glomeraceae</taxon>
        <taxon>Funneliformis</taxon>
    </lineage>
</organism>